<keyword evidence="1" id="KW-0460">Magnesium</keyword>
<dbReference type="Proteomes" id="UP000278475">
    <property type="component" value="Unassembled WGS sequence"/>
</dbReference>
<name>A0A497EMJ5_9CREN</name>
<proteinExistence type="predicted"/>
<dbReference type="InterPro" id="IPR051619">
    <property type="entry name" value="TypeII_TA_RNase_PINc/VapC"/>
</dbReference>
<dbReference type="InterPro" id="IPR044153">
    <property type="entry name" value="PIN_Pae0151-like"/>
</dbReference>
<dbReference type="CDD" id="cd09873">
    <property type="entry name" value="PIN_Pae0151-like"/>
    <property type="match status" value="1"/>
</dbReference>
<dbReference type="InterPro" id="IPR002716">
    <property type="entry name" value="PIN_dom"/>
</dbReference>
<dbReference type="Pfam" id="PF01850">
    <property type="entry name" value="PIN"/>
    <property type="match status" value="1"/>
</dbReference>
<dbReference type="EMBL" id="QMQV01000065">
    <property type="protein sequence ID" value="RLE48624.1"/>
    <property type="molecule type" value="Genomic_DNA"/>
</dbReference>
<gene>
    <name evidence="3" type="ORF">DRJ31_06825</name>
</gene>
<evidence type="ECO:0000259" key="2">
    <source>
        <dbReference type="Pfam" id="PF01850"/>
    </source>
</evidence>
<sequence length="136" mass="15089">MIVVDASALAAFVLKEPGWKELSSYLVNSISVDHIVKEVSNSIWRACIVKKVIDVEQALKLYGILKSLIGANILLEPEERYVGEAFKLALKNGITVYDALYVALAKEKRLPLLTLDEGQAKAAERLKIETIYISEV</sequence>
<accession>A0A497EMJ5</accession>
<dbReference type="SUPFAM" id="SSF88723">
    <property type="entry name" value="PIN domain-like"/>
    <property type="match status" value="1"/>
</dbReference>
<dbReference type="PANTHER" id="PTHR35901">
    <property type="entry name" value="RIBONUCLEASE VAPC3"/>
    <property type="match status" value="1"/>
</dbReference>
<organism evidence="3 4">
    <name type="scientific">Thermoproteota archaeon</name>
    <dbReference type="NCBI Taxonomy" id="2056631"/>
    <lineage>
        <taxon>Archaea</taxon>
        <taxon>Thermoproteota</taxon>
    </lineage>
</organism>
<evidence type="ECO:0000256" key="1">
    <source>
        <dbReference type="ARBA" id="ARBA00022842"/>
    </source>
</evidence>
<dbReference type="InterPro" id="IPR029060">
    <property type="entry name" value="PIN-like_dom_sf"/>
</dbReference>
<feature type="domain" description="PIN" evidence="2">
    <location>
        <begin position="2"/>
        <end position="123"/>
    </location>
</feature>
<evidence type="ECO:0000313" key="3">
    <source>
        <dbReference type="EMBL" id="RLE48624.1"/>
    </source>
</evidence>
<dbReference type="PANTHER" id="PTHR35901:SF1">
    <property type="entry name" value="EXONUCLEASE VAPC9"/>
    <property type="match status" value="1"/>
</dbReference>
<reference evidence="3 4" key="1">
    <citation type="submission" date="2018-06" db="EMBL/GenBank/DDBJ databases">
        <title>Extensive metabolic versatility and redundancy in microbially diverse, dynamic hydrothermal sediments.</title>
        <authorList>
            <person name="Dombrowski N."/>
            <person name="Teske A."/>
            <person name="Baker B.J."/>
        </authorList>
    </citation>
    <scope>NUCLEOTIDE SEQUENCE [LARGE SCALE GENOMIC DNA]</scope>
    <source>
        <strain evidence="3">B66_G16</strain>
    </source>
</reference>
<evidence type="ECO:0000313" key="4">
    <source>
        <dbReference type="Proteomes" id="UP000278475"/>
    </source>
</evidence>
<comment type="caution">
    <text evidence="3">The sequence shown here is derived from an EMBL/GenBank/DDBJ whole genome shotgun (WGS) entry which is preliminary data.</text>
</comment>
<protein>
    <submittedName>
        <fullName evidence="3">VapC toxin family PIN domain ribonuclease</fullName>
    </submittedName>
</protein>
<dbReference type="Gene3D" id="3.40.50.1010">
    <property type="entry name" value="5'-nuclease"/>
    <property type="match status" value="1"/>
</dbReference>
<dbReference type="AlphaFoldDB" id="A0A497EMJ5"/>